<dbReference type="SUPFAM" id="SSF53659">
    <property type="entry name" value="Isocitrate/Isopropylmalate dehydrogenase-like"/>
    <property type="match status" value="1"/>
</dbReference>
<evidence type="ECO:0000256" key="1">
    <source>
        <dbReference type="ARBA" id="ARBA00022490"/>
    </source>
</evidence>
<feature type="binding site" evidence="7">
    <location>
        <position position="307"/>
    </location>
    <ligand>
        <name>substrate</name>
    </ligand>
</feature>
<feature type="binding site" evidence="7">
    <location>
        <position position="165"/>
    </location>
    <ligand>
        <name>substrate</name>
    </ligand>
</feature>
<proteinExistence type="inferred from homology"/>
<name>A0AAE8HR96_9HYPH</name>
<comment type="subcellular location">
    <subcellularLocation>
        <location evidence="7">Cytoplasm</location>
    </subcellularLocation>
</comment>
<dbReference type="NCBIfam" id="NF003699">
    <property type="entry name" value="PRK05312.1"/>
    <property type="match status" value="1"/>
</dbReference>
<evidence type="ECO:0000313" key="12">
    <source>
        <dbReference type="Proteomes" id="UP000199140"/>
    </source>
</evidence>
<dbReference type="EMBL" id="FOPK01000008">
    <property type="protein sequence ID" value="SFG82746.1"/>
    <property type="molecule type" value="Genomic_DNA"/>
</dbReference>
<dbReference type="Gene3D" id="3.40.718.10">
    <property type="entry name" value="Isopropylmalate Dehydrogenase"/>
    <property type="match status" value="1"/>
</dbReference>
<evidence type="ECO:0000256" key="5">
    <source>
        <dbReference type="ARBA" id="ARBA00023027"/>
    </source>
</evidence>
<evidence type="ECO:0000313" key="11">
    <source>
        <dbReference type="Proteomes" id="UP000185487"/>
    </source>
</evidence>
<keyword evidence="5 7" id="KW-0520">NAD</keyword>
<keyword evidence="2 7" id="KW-0479">Metal-binding</keyword>
<evidence type="ECO:0000256" key="2">
    <source>
        <dbReference type="ARBA" id="ARBA00022723"/>
    </source>
</evidence>
<comment type="function">
    <text evidence="7">Catalyzes the NAD(P)-dependent oxidation of 4-(phosphooxy)-L-threonine (HTP) into 2-amino-3-oxo-4-(phosphooxy)butyric acid which spontaneously decarboxylates to form 3-amino-2-oxopropyl phosphate (AHAP).</text>
</comment>
<keyword evidence="1 7" id="KW-0963">Cytoplasm</keyword>
<keyword evidence="6 7" id="KW-0664">Pyridoxine biosynthesis</keyword>
<evidence type="ECO:0000256" key="7">
    <source>
        <dbReference type="HAMAP-Rule" id="MF_00536"/>
    </source>
</evidence>
<organism evidence="10 12">
    <name type="scientific">Methylobacterium phyllosphaerae</name>
    <dbReference type="NCBI Taxonomy" id="418223"/>
    <lineage>
        <taxon>Bacteria</taxon>
        <taxon>Pseudomonadati</taxon>
        <taxon>Pseudomonadota</taxon>
        <taxon>Alphaproteobacteria</taxon>
        <taxon>Hyphomicrobiales</taxon>
        <taxon>Methylobacteriaceae</taxon>
        <taxon>Methylobacterium</taxon>
    </lineage>
</organism>
<dbReference type="EC" id="1.1.1.262" evidence="7"/>
<evidence type="ECO:0000313" key="9">
    <source>
        <dbReference type="EMBL" id="APT29422.1"/>
    </source>
</evidence>
<dbReference type="GO" id="GO:0051287">
    <property type="term" value="F:NAD binding"/>
    <property type="evidence" value="ECO:0007669"/>
    <property type="project" value="InterPro"/>
</dbReference>
<evidence type="ECO:0000256" key="4">
    <source>
        <dbReference type="ARBA" id="ARBA00023002"/>
    </source>
</evidence>
<feature type="binding site" evidence="7">
    <location>
        <position position="244"/>
    </location>
    <ligand>
        <name>a divalent metal cation</name>
        <dbReference type="ChEBI" id="CHEBI:60240"/>
        <note>ligand shared between dimeric partners</note>
    </ligand>
</feature>
<feature type="binding site" evidence="7">
    <location>
        <position position="199"/>
    </location>
    <ligand>
        <name>a divalent metal cation</name>
        <dbReference type="ChEBI" id="CHEBI:60240"/>
        <note>ligand shared between dimeric partners</note>
    </ligand>
</feature>
<keyword evidence="3 7" id="KW-0521">NADP</keyword>
<comment type="miscellaneous">
    <text evidence="7">The active site is located at the dimer interface.</text>
</comment>
<comment type="cofactor">
    <cofactor evidence="7">
        <name>Zn(2+)</name>
        <dbReference type="ChEBI" id="CHEBI:29105"/>
    </cofactor>
    <cofactor evidence="7">
        <name>Mg(2+)</name>
        <dbReference type="ChEBI" id="CHEBI:18420"/>
    </cofactor>
    <cofactor evidence="7">
        <name>Co(2+)</name>
        <dbReference type="ChEBI" id="CHEBI:48828"/>
    </cofactor>
    <text evidence="7">Binds 1 divalent metal cation per subunit. Can use ions such as Zn(2+), Mg(2+) or Co(2+).</text>
</comment>
<feature type="binding site" evidence="7">
    <location>
        <position position="325"/>
    </location>
    <ligand>
        <name>substrate</name>
    </ligand>
</feature>
<feature type="region of interest" description="Disordered" evidence="8">
    <location>
        <begin position="1"/>
        <end position="35"/>
    </location>
</feature>
<dbReference type="GO" id="GO:0008270">
    <property type="term" value="F:zinc ion binding"/>
    <property type="evidence" value="ECO:0007669"/>
    <property type="project" value="UniProtKB-UniRule"/>
</dbReference>
<dbReference type="Proteomes" id="UP000185487">
    <property type="component" value="Chromosome"/>
</dbReference>
<keyword evidence="7" id="KW-0170">Cobalt</keyword>
<evidence type="ECO:0000256" key="6">
    <source>
        <dbReference type="ARBA" id="ARBA00023096"/>
    </source>
</evidence>
<dbReference type="Proteomes" id="UP000199140">
    <property type="component" value="Unassembled WGS sequence"/>
</dbReference>
<dbReference type="KEGG" id="mphy:MCBMB27_00131"/>
<sequence length="397" mass="41747">MDPRSPAARTRGAEDAPAARRRYRPPMPPLALTLGDPAGIGPELALSAWLGRGGTEPLPPFFLVADPDFVERLAHRLGRPVPVAEVDPETAAEVFPRALPVVSLPSGARVAAEPGVPDSVNAGATIESITAAVAFVKAGRASAVVTNPIAKFVLTRTGFAHPGHTEFLAALSVPPGQTPPRPVMMIWSPELSVVPVTIHVPLKDVPALLTQDLVEETALIVARDLRDRFGLPEPRLVLAGLNPHAGEAGTIGHEDRDVLAPAVARLRAQGIDIRGPLPADTLFHARARTTYDVALAPTHDQALIPIKTIAFDDGVNVTLGLPFVRTSPDHGTAFDIAGQGIARPDSLVAALRLADRLAANAAVRRGPLGGAEIIPFSVYAGRPRSPGAHHFDAEDEL</sequence>
<comment type="pathway">
    <text evidence="7">Cofactor biosynthesis; pyridoxine 5'-phosphate biosynthesis; pyridoxine 5'-phosphate from D-erythrose 4-phosphate: step 4/5.</text>
</comment>
<dbReference type="GO" id="GO:0005737">
    <property type="term" value="C:cytoplasm"/>
    <property type="evidence" value="ECO:0007669"/>
    <property type="project" value="UniProtKB-SubCell"/>
</dbReference>
<gene>
    <name evidence="7" type="primary">pdxA</name>
    <name evidence="9" type="ORF">MCBMB27_00131</name>
    <name evidence="10" type="ORF">SAMN05192567_108205</name>
</gene>
<comment type="catalytic activity">
    <reaction evidence="7">
        <text>4-(phosphooxy)-L-threonine + NAD(+) = 3-amino-2-oxopropyl phosphate + CO2 + NADH</text>
        <dbReference type="Rhea" id="RHEA:32275"/>
        <dbReference type="ChEBI" id="CHEBI:16526"/>
        <dbReference type="ChEBI" id="CHEBI:57279"/>
        <dbReference type="ChEBI" id="CHEBI:57540"/>
        <dbReference type="ChEBI" id="CHEBI:57945"/>
        <dbReference type="ChEBI" id="CHEBI:58452"/>
        <dbReference type="EC" id="1.1.1.262"/>
    </reaction>
</comment>
<keyword evidence="11" id="KW-1185">Reference proteome</keyword>
<reference evidence="10 12" key="2">
    <citation type="submission" date="2016-10" db="EMBL/GenBank/DDBJ databases">
        <authorList>
            <person name="Varghese N."/>
            <person name="Submissions S."/>
        </authorList>
    </citation>
    <scope>NUCLEOTIDE SEQUENCE [LARGE SCALE GENOMIC DNA]</scope>
    <source>
        <strain evidence="10 12">CBMB27</strain>
    </source>
</reference>
<dbReference type="GO" id="GO:0008615">
    <property type="term" value="P:pyridoxine biosynthetic process"/>
    <property type="evidence" value="ECO:0007669"/>
    <property type="project" value="UniProtKB-UniRule"/>
</dbReference>
<dbReference type="Pfam" id="PF04166">
    <property type="entry name" value="PdxA"/>
    <property type="match status" value="1"/>
</dbReference>
<evidence type="ECO:0000313" key="10">
    <source>
        <dbReference type="EMBL" id="SFG82746.1"/>
    </source>
</evidence>
<keyword evidence="7" id="KW-0862">Zinc</keyword>
<dbReference type="InterPro" id="IPR037510">
    <property type="entry name" value="PdxA"/>
</dbReference>
<keyword evidence="4 7" id="KW-0560">Oxidoreductase</keyword>
<protein>
    <recommendedName>
        <fullName evidence="7">4-hydroxythreonine-4-phosphate dehydrogenase</fullName>
        <ecNumber evidence="7">1.1.1.262</ecNumber>
    </recommendedName>
    <alternativeName>
        <fullName evidence="7">4-(phosphohydroxy)-L-threonine dehydrogenase</fullName>
    </alternativeName>
</protein>
<dbReference type="EMBL" id="CP015367">
    <property type="protein sequence ID" value="APT29422.1"/>
    <property type="molecule type" value="Genomic_DNA"/>
</dbReference>
<comment type="subunit">
    <text evidence="7">Homodimer.</text>
</comment>
<dbReference type="PANTHER" id="PTHR30004:SF6">
    <property type="entry name" value="D-THREONATE 4-PHOSPHATE DEHYDROGENASE"/>
    <property type="match status" value="1"/>
</dbReference>
<dbReference type="PANTHER" id="PTHR30004">
    <property type="entry name" value="4-HYDROXYTHREONINE-4-PHOSPHATE DEHYDROGENASE"/>
    <property type="match status" value="1"/>
</dbReference>
<dbReference type="HAMAP" id="MF_00536">
    <property type="entry name" value="PdxA"/>
    <property type="match status" value="1"/>
</dbReference>
<evidence type="ECO:0000256" key="3">
    <source>
        <dbReference type="ARBA" id="ARBA00022857"/>
    </source>
</evidence>
<dbReference type="GO" id="GO:0050570">
    <property type="term" value="F:4-hydroxythreonine-4-phosphate dehydrogenase activity"/>
    <property type="evidence" value="ECO:0007669"/>
    <property type="project" value="UniProtKB-UniRule"/>
</dbReference>
<dbReference type="GO" id="GO:0050897">
    <property type="term" value="F:cobalt ion binding"/>
    <property type="evidence" value="ECO:0007669"/>
    <property type="project" value="UniProtKB-UniRule"/>
</dbReference>
<dbReference type="NCBIfam" id="TIGR00557">
    <property type="entry name" value="pdxA"/>
    <property type="match status" value="1"/>
</dbReference>
<feature type="binding site" evidence="7">
    <location>
        <position position="299"/>
    </location>
    <ligand>
        <name>a divalent metal cation</name>
        <dbReference type="ChEBI" id="CHEBI:60240"/>
        <note>ligand shared between dimeric partners</note>
    </ligand>
</feature>
<dbReference type="GO" id="GO:0042823">
    <property type="term" value="P:pyridoxal phosphate biosynthetic process"/>
    <property type="evidence" value="ECO:0007669"/>
    <property type="project" value="UniProtKB-UniRule"/>
</dbReference>
<accession>A0AAE8HR96</accession>
<keyword evidence="7" id="KW-0460">Magnesium</keyword>
<dbReference type="InterPro" id="IPR005255">
    <property type="entry name" value="PdxA_fam"/>
</dbReference>
<dbReference type="GO" id="GO:0000287">
    <property type="term" value="F:magnesium ion binding"/>
    <property type="evidence" value="ECO:0007669"/>
    <property type="project" value="UniProtKB-UniRule"/>
</dbReference>
<evidence type="ECO:0000256" key="8">
    <source>
        <dbReference type="SAM" id="MobiDB-lite"/>
    </source>
</evidence>
<feature type="binding site" evidence="7">
    <location>
        <position position="316"/>
    </location>
    <ligand>
        <name>substrate</name>
    </ligand>
</feature>
<comment type="similarity">
    <text evidence="7">Belongs to the PdxA family.</text>
</comment>
<dbReference type="AlphaFoldDB" id="A0AAE8HR96"/>
<feature type="binding site" evidence="7">
    <location>
        <position position="164"/>
    </location>
    <ligand>
        <name>substrate</name>
    </ligand>
</feature>
<reference evidence="9 11" key="1">
    <citation type="submission" date="2016-04" db="EMBL/GenBank/DDBJ databases">
        <title>Complete genome sequencing and analysis of CBMB27, Methylobacterium phyllosphaerae isolated from leaf tissues of rice (Oryza sativa L.).</title>
        <authorList>
            <person name="Lee Y."/>
            <person name="Hwangbo K."/>
            <person name="Chung H."/>
            <person name="Yoo J."/>
            <person name="Kim K.Y."/>
            <person name="Sa T.M."/>
            <person name="Um Y."/>
            <person name="Madhaiyan M."/>
        </authorList>
    </citation>
    <scope>NUCLEOTIDE SEQUENCE [LARGE SCALE GENOMIC DNA]</scope>
    <source>
        <strain evidence="9 11">CBMB27</strain>
    </source>
</reference>